<sequence>MFARQSSPDEGARAAAKQRYQSPPREEEEPELQPRPPLDPPPFFSISSLGLPRRGEEERDSGRASLDLASAEGAGDAGVVAGVADPESP</sequence>
<proteinExistence type="predicted"/>
<dbReference type="Proteomes" id="UP000662637">
    <property type="component" value="Unassembled WGS sequence"/>
</dbReference>
<feature type="compositionally biased region" description="Pro residues" evidence="1">
    <location>
        <begin position="33"/>
        <end position="43"/>
    </location>
</feature>
<evidence type="ECO:0000313" key="3">
    <source>
        <dbReference type="EMBL" id="VTJ63561.1"/>
    </source>
</evidence>
<keyword evidence="4" id="KW-1185">Reference proteome</keyword>
<evidence type="ECO:0000313" key="2">
    <source>
        <dbReference type="EMBL" id="KAF7477766.1"/>
    </source>
</evidence>
<feature type="compositionally biased region" description="Low complexity" evidence="1">
    <location>
        <begin position="73"/>
        <end position="89"/>
    </location>
</feature>
<dbReference type="EMBL" id="CABDUW010000233">
    <property type="protein sequence ID" value="VTJ63561.1"/>
    <property type="molecule type" value="Genomic_DNA"/>
</dbReference>
<dbReference type="Proteomes" id="UP000335636">
    <property type="component" value="Unassembled WGS sequence"/>
</dbReference>
<feature type="region of interest" description="Disordered" evidence="1">
    <location>
        <begin position="1"/>
        <end position="89"/>
    </location>
</feature>
<organism evidence="3 4">
    <name type="scientific">Marmota monax</name>
    <name type="common">Woodchuck</name>
    <dbReference type="NCBI Taxonomy" id="9995"/>
    <lineage>
        <taxon>Eukaryota</taxon>
        <taxon>Metazoa</taxon>
        <taxon>Chordata</taxon>
        <taxon>Craniata</taxon>
        <taxon>Vertebrata</taxon>
        <taxon>Euteleostomi</taxon>
        <taxon>Mammalia</taxon>
        <taxon>Eutheria</taxon>
        <taxon>Euarchontoglires</taxon>
        <taxon>Glires</taxon>
        <taxon>Rodentia</taxon>
        <taxon>Sciuromorpha</taxon>
        <taxon>Sciuridae</taxon>
        <taxon>Xerinae</taxon>
        <taxon>Marmotini</taxon>
        <taxon>Marmota</taxon>
    </lineage>
</organism>
<reference evidence="2" key="2">
    <citation type="submission" date="2020-08" db="EMBL/GenBank/DDBJ databases">
        <authorList>
            <person name="Shumante A."/>
            <person name="Zimin A.V."/>
            <person name="Puiu D."/>
            <person name="Salzberg S.L."/>
        </authorList>
    </citation>
    <scope>NUCLEOTIDE SEQUENCE</scope>
    <source>
        <strain evidence="2">WC2-LM</strain>
        <tissue evidence="2">Liver</tissue>
    </source>
</reference>
<gene>
    <name evidence="2" type="ORF">GHT09_011150</name>
    <name evidence="3" type="ORF">MONAX_5E011638</name>
</gene>
<dbReference type="AlphaFoldDB" id="A0A5E4B3E0"/>
<protein>
    <submittedName>
        <fullName evidence="3">Uncharacterized protein</fullName>
    </submittedName>
</protein>
<evidence type="ECO:0000256" key="1">
    <source>
        <dbReference type="SAM" id="MobiDB-lite"/>
    </source>
</evidence>
<accession>A0A5E4B3E0</accession>
<evidence type="ECO:0000313" key="4">
    <source>
        <dbReference type="Proteomes" id="UP000335636"/>
    </source>
</evidence>
<name>A0A5E4B3E0_MARMO</name>
<reference evidence="3 4" key="1">
    <citation type="submission" date="2019-04" db="EMBL/GenBank/DDBJ databases">
        <authorList>
            <person name="Alioto T."/>
            <person name="Alioto T."/>
        </authorList>
    </citation>
    <scope>NUCLEOTIDE SEQUENCE [LARGE SCALE GENOMIC DNA]</scope>
</reference>
<dbReference type="EMBL" id="WJEC01001833">
    <property type="protein sequence ID" value="KAF7477766.1"/>
    <property type="molecule type" value="Genomic_DNA"/>
</dbReference>
<feature type="compositionally biased region" description="Basic and acidic residues" evidence="1">
    <location>
        <begin position="53"/>
        <end position="62"/>
    </location>
</feature>